<comment type="subcellular location">
    <subcellularLocation>
        <location evidence="1">Mitochondrion membrane</location>
    </subcellularLocation>
</comment>
<dbReference type="GO" id="GO:0031966">
    <property type="term" value="C:mitochondrial membrane"/>
    <property type="evidence" value="ECO:0007669"/>
    <property type="project" value="UniProtKB-SubCell"/>
</dbReference>
<keyword evidence="3 10" id="KW-0547">Nucleotide-binding</keyword>
<dbReference type="InterPro" id="IPR003959">
    <property type="entry name" value="ATPase_AAA_core"/>
</dbReference>
<keyword evidence="5 10" id="KW-0067">ATP-binding</keyword>
<comment type="caution">
    <text evidence="12">The sequence shown here is derived from an EMBL/GenBank/DDBJ whole genome shotgun (WGS) entry which is preliminary data.</text>
</comment>
<accession>A0A8J4YPG7</accession>
<dbReference type="Proteomes" id="UP000770661">
    <property type="component" value="Unassembled WGS sequence"/>
</dbReference>
<dbReference type="InterPro" id="IPR057495">
    <property type="entry name" value="AAA_lid_BCS1"/>
</dbReference>
<dbReference type="EMBL" id="JACEEZ010002954">
    <property type="protein sequence ID" value="KAG0727824.1"/>
    <property type="molecule type" value="Genomic_DNA"/>
</dbReference>
<dbReference type="Pfam" id="PF08740">
    <property type="entry name" value="BCS1_N"/>
    <property type="match status" value="1"/>
</dbReference>
<sequence length="461" mass="52732">MTVQLWQEPRRREQLISPLKTAAKKKKKKSSRLDVELITRATVFLSLGHKLGGCGRLWEGSTVPTMPIQDFVSSLTDNPYFSAGFGLFGVGAGAAVLRKGYMLGLIMFRRHYMTTLEVPCRDKSYQWLLQWITLRGAKKTQHLSVETTFQQIETGRITTRHDFIPSVGEHFFWYGGTWLKVERTREQHTIDLQHGTPWENIQFTAFGKQKQLFHRIICEGVCLWRPYRAYQFSKVGHNSSTTARDLAVKQNEGKTIMYTAYGSEWRQFGNPRKPRPLTSVILDEGISERILKDVQDFMNNPEWYSNRGNTIILLEDIDSAFANREETAEVKAAYAGMNRLTFSGLLNCLDGVASSEARMVFMTTNYPERLDPALVRPGRVDLKEYIGHCTPHQLVTMYRRFYPETPVESAFSFSEVVRDLKVPVSAAAVQGHFMQHKEDPLGALDNSSSLNHVYLMKEIVQ</sequence>
<protein>
    <submittedName>
        <fullName evidence="12">Mitochondrial chaperone BCS1</fullName>
    </submittedName>
</protein>
<dbReference type="Gene3D" id="3.40.50.300">
    <property type="entry name" value="P-loop containing nucleotide triphosphate hydrolases"/>
    <property type="match status" value="1"/>
</dbReference>
<evidence type="ECO:0000256" key="10">
    <source>
        <dbReference type="RuleBase" id="RU003651"/>
    </source>
</evidence>
<dbReference type="SMART" id="SM01024">
    <property type="entry name" value="BCS1_N"/>
    <property type="match status" value="1"/>
</dbReference>
<evidence type="ECO:0000313" key="12">
    <source>
        <dbReference type="EMBL" id="KAG0727824.1"/>
    </source>
</evidence>
<evidence type="ECO:0000259" key="11">
    <source>
        <dbReference type="SMART" id="SM01024"/>
    </source>
</evidence>
<keyword evidence="7" id="KW-0496">Mitochondrion</keyword>
<evidence type="ECO:0000313" key="13">
    <source>
        <dbReference type="Proteomes" id="UP000770661"/>
    </source>
</evidence>
<evidence type="ECO:0000256" key="8">
    <source>
        <dbReference type="ARBA" id="ARBA00023136"/>
    </source>
</evidence>
<dbReference type="GO" id="GO:0016887">
    <property type="term" value="F:ATP hydrolysis activity"/>
    <property type="evidence" value="ECO:0007669"/>
    <property type="project" value="InterPro"/>
</dbReference>
<reference evidence="12" key="1">
    <citation type="submission" date="2020-07" db="EMBL/GenBank/DDBJ databases">
        <title>The High-quality genome of the commercially important snow crab, Chionoecetes opilio.</title>
        <authorList>
            <person name="Jeong J.-H."/>
            <person name="Ryu S."/>
        </authorList>
    </citation>
    <scope>NUCLEOTIDE SEQUENCE</scope>
    <source>
        <strain evidence="12">MADBK_172401_WGS</strain>
        <tissue evidence="12">Digestive gland</tissue>
    </source>
</reference>
<evidence type="ECO:0000256" key="6">
    <source>
        <dbReference type="ARBA" id="ARBA00022989"/>
    </source>
</evidence>
<dbReference type="SUPFAM" id="SSF52540">
    <property type="entry name" value="P-loop containing nucleoside triphosphate hydrolases"/>
    <property type="match status" value="1"/>
</dbReference>
<dbReference type="GO" id="GO:0005524">
    <property type="term" value="F:ATP binding"/>
    <property type="evidence" value="ECO:0007669"/>
    <property type="project" value="UniProtKB-KW"/>
</dbReference>
<dbReference type="PANTHER" id="PTHR23070">
    <property type="entry name" value="BCS1 AAA-TYPE ATPASE"/>
    <property type="match status" value="1"/>
</dbReference>
<gene>
    <name evidence="12" type="primary">bcs1l_1</name>
    <name evidence="12" type="ORF">GWK47_033825</name>
</gene>
<keyword evidence="8" id="KW-0472">Membrane</keyword>
<dbReference type="InterPro" id="IPR050747">
    <property type="entry name" value="Mitochondrial_chaperone_BCS1"/>
</dbReference>
<proteinExistence type="inferred from homology"/>
<name>A0A8J4YPG7_CHIOP</name>
<dbReference type="PROSITE" id="PS00674">
    <property type="entry name" value="AAA"/>
    <property type="match status" value="1"/>
</dbReference>
<keyword evidence="2" id="KW-0812">Transmembrane</keyword>
<dbReference type="Pfam" id="PF25426">
    <property type="entry name" value="AAA_lid_BCS1"/>
    <property type="match status" value="1"/>
</dbReference>
<dbReference type="InterPro" id="IPR014851">
    <property type="entry name" value="BCS1_N"/>
</dbReference>
<dbReference type="InterPro" id="IPR027417">
    <property type="entry name" value="P-loop_NTPase"/>
</dbReference>
<evidence type="ECO:0000256" key="7">
    <source>
        <dbReference type="ARBA" id="ARBA00023128"/>
    </source>
</evidence>
<keyword evidence="4" id="KW-0378">Hydrolase</keyword>
<evidence type="ECO:0000256" key="1">
    <source>
        <dbReference type="ARBA" id="ARBA00004325"/>
    </source>
</evidence>
<evidence type="ECO:0000256" key="3">
    <source>
        <dbReference type="ARBA" id="ARBA00022741"/>
    </source>
</evidence>
<dbReference type="InterPro" id="IPR003960">
    <property type="entry name" value="ATPase_AAA_CS"/>
</dbReference>
<feature type="domain" description="BCS1 N-terminal" evidence="11">
    <location>
        <begin position="88"/>
        <end position="280"/>
    </location>
</feature>
<keyword evidence="13" id="KW-1185">Reference proteome</keyword>
<evidence type="ECO:0000256" key="2">
    <source>
        <dbReference type="ARBA" id="ARBA00022692"/>
    </source>
</evidence>
<evidence type="ECO:0000256" key="9">
    <source>
        <dbReference type="ARBA" id="ARBA00048778"/>
    </source>
</evidence>
<comment type="similarity">
    <text evidence="10">Belongs to the AAA ATPase family.</text>
</comment>
<dbReference type="OrthoDB" id="10251412at2759"/>
<evidence type="ECO:0000256" key="4">
    <source>
        <dbReference type="ARBA" id="ARBA00022801"/>
    </source>
</evidence>
<organism evidence="12 13">
    <name type="scientific">Chionoecetes opilio</name>
    <name type="common">Atlantic snow crab</name>
    <name type="synonym">Cancer opilio</name>
    <dbReference type="NCBI Taxonomy" id="41210"/>
    <lineage>
        <taxon>Eukaryota</taxon>
        <taxon>Metazoa</taxon>
        <taxon>Ecdysozoa</taxon>
        <taxon>Arthropoda</taxon>
        <taxon>Crustacea</taxon>
        <taxon>Multicrustacea</taxon>
        <taxon>Malacostraca</taxon>
        <taxon>Eumalacostraca</taxon>
        <taxon>Eucarida</taxon>
        <taxon>Decapoda</taxon>
        <taxon>Pleocyemata</taxon>
        <taxon>Brachyura</taxon>
        <taxon>Eubrachyura</taxon>
        <taxon>Majoidea</taxon>
        <taxon>Majidae</taxon>
        <taxon>Chionoecetes</taxon>
    </lineage>
</organism>
<keyword evidence="6" id="KW-1133">Transmembrane helix</keyword>
<dbReference type="Pfam" id="PF00004">
    <property type="entry name" value="AAA"/>
    <property type="match status" value="1"/>
</dbReference>
<evidence type="ECO:0000256" key="5">
    <source>
        <dbReference type="ARBA" id="ARBA00022840"/>
    </source>
</evidence>
<dbReference type="AlphaFoldDB" id="A0A8J4YPG7"/>
<comment type="catalytic activity">
    <reaction evidence="9">
        <text>ATP + H2O = ADP + phosphate + H(+)</text>
        <dbReference type="Rhea" id="RHEA:13065"/>
        <dbReference type="ChEBI" id="CHEBI:15377"/>
        <dbReference type="ChEBI" id="CHEBI:15378"/>
        <dbReference type="ChEBI" id="CHEBI:30616"/>
        <dbReference type="ChEBI" id="CHEBI:43474"/>
        <dbReference type="ChEBI" id="CHEBI:456216"/>
    </reaction>
    <physiologicalReaction direction="left-to-right" evidence="9">
        <dbReference type="Rhea" id="RHEA:13066"/>
    </physiologicalReaction>
</comment>